<keyword evidence="4 10" id="KW-0378">Hydrolase</keyword>
<dbReference type="GO" id="GO:0005737">
    <property type="term" value="C:cytoplasm"/>
    <property type="evidence" value="ECO:0007669"/>
    <property type="project" value="UniProtKB-SubCell"/>
</dbReference>
<evidence type="ECO:0000256" key="3">
    <source>
        <dbReference type="ARBA" id="ARBA00022605"/>
    </source>
</evidence>
<dbReference type="EC" id="3.5.1.2" evidence="10"/>
<keyword evidence="6 10" id="KW-0368">Histidine biosynthesis</keyword>
<evidence type="ECO:0000256" key="4">
    <source>
        <dbReference type="ARBA" id="ARBA00022801"/>
    </source>
</evidence>
<comment type="caution">
    <text evidence="13">The sequence shown here is derived from an EMBL/GenBank/DDBJ whole genome shotgun (WGS) entry which is preliminary data.</text>
</comment>
<comment type="catalytic activity">
    <reaction evidence="8 10">
        <text>5-[(5-phospho-1-deoxy-D-ribulos-1-ylimino)methylamino]-1-(5-phospho-beta-D-ribosyl)imidazole-4-carboxamide + L-glutamine = D-erythro-1-(imidazol-4-yl)glycerol 3-phosphate + 5-amino-1-(5-phospho-beta-D-ribosyl)imidazole-4-carboxamide + L-glutamate + H(+)</text>
        <dbReference type="Rhea" id="RHEA:24793"/>
        <dbReference type="ChEBI" id="CHEBI:15378"/>
        <dbReference type="ChEBI" id="CHEBI:29985"/>
        <dbReference type="ChEBI" id="CHEBI:58278"/>
        <dbReference type="ChEBI" id="CHEBI:58359"/>
        <dbReference type="ChEBI" id="CHEBI:58475"/>
        <dbReference type="ChEBI" id="CHEBI:58525"/>
        <dbReference type="EC" id="4.3.2.10"/>
    </reaction>
</comment>
<evidence type="ECO:0000256" key="6">
    <source>
        <dbReference type="ARBA" id="ARBA00023102"/>
    </source>
</evidence>
<sequence>MTLAIVDLGYGNIGSIRIAFERLGVTPILTADPGEIARADRVVLPGVGAAAFAMARIEERGLGDVLRAFPRPLLGICLGMQLLFDRSEEEDAACLALIEGVVRRLEPAAGLSVPHMGWSRLAVADPGCGLADGDYVYFAHSYACDDGPATIARADHGRPIPAAIRQGNVLGAQFHPERSGAAGARFLRAFLDS</sequence>
<evidence type="ECO:0000256" key="7">
    <source>
        <dbReference type="ARBA" id="ARBA00023239"/>
    </source>
</evidence>
<dbReference type="GO" id="GO:0000105">
    <property type="term" value="P:L-histidine biosynthetic process"/>
    <property type="evidence" value="ECO:0007669"/>
    <property type="project" value="UniProtKB-UniRule"/>
</dbReference>
<dbReference type="GO" id="GO:0016829">
    <property type="term" value="F:lyase activity"/>
    <property type="evidence" value="ECO:0007669"/>
    <property type="project" value="UniProtKB-KW"/>
</dbReference>
<organism evidence="13 14">
    <name type="scientific">Allosphingosinicella ginsenosidimutans</name>
    <dbReference type="NCBI Taxonomy" id="1176539"/>
    <lineage>
        <taxon>Bacteria</taxon>
        <taxon>Pseudomonadati</taxon>
        <taxon>Pseudomonadota</taxon>
        <taxon>Alphaproteobacteria</taxon>
        <taxon>Sphingomonadales</taxon>
        <taxon>Sphingomonadaceae</taxon>
        <taxon>Allosphingosinicella</taxon>
    </lineage>
</organism>
<accession>A0A5C6TVH8</accession>
<evidence type="ECO:0000256" key="10">
    <source>
        <dbReference type="HAMAP-Rule" id="MF_00278"/>
    </source>
</evidence>
<comment type="function">
    <text evidence="10">IGPS catalyzes the conversion of PRFAR and glutamine to IGP, AICAR and glutamate. The HisH subunit catalyzes the hydrolysis of glutamine to glutamate and ammonia as part of the synthesis of IGP and AICAR. The resulting ammonia molecule is channeled to the active site of HisF.</text>
</comment>
<dbReference type="CDD" id="cd01748">
    <property type="entry name" value="GATase1_IGP_Synthase"/>
    <property type="match status" value="1"/>
</dbReference>
<dbReference type="PANTHER" id="PTHR42701">
    <property type="entry name" value="IMIDAZOLE GLYCEROL PHOSPHATE SYNTHASE SUBUNIT HISH"/>
    <property type="match status" value="1"/>
</dbReference>
<name>A0A5C6TVH8_9SPHN</name>
<dbReference type="EMBL" id="VOQQ01000001">
    <property type="protein sequence ID" value="TXC64140.1"/>
    <property type="molecule type" value="Genomic_DNA"/>
</dbReference>
<dbReference type="OrthoDB" id="9807137at2"/>
<dbReference type="GO" id="GO:0000107">
    <property type="term" value="F:imidazoleglycerol-phosphate synthase activity"/>
    <property type="evidence" value="ECO:0007669"/>
    <property type="project" value="UniProtKB-UniRule"/>
</dbReference>
<dbReference type="InterPro" id="IPR029062">
    <property type="entry name" value="Class_I_gatase-like"/>
</dbReference>
<protein>
    <recommendedName>
        <fullName evidence="10">Imidazole glycerol phosphate synthase subunit HisH</fullName>
        <ecNumber evidence="10">4.3.2.10</ecNumber>
    </recommendedName>
    <alternativeName>
        <fullName evidence="10">IGP synthase glutaminase subunit</fullName>
        <ecNumber evidence="10">3.5.1.2</ecNumber>
    </alternativeName>
    <alternativeName>
        <fullName evidence="10">IGP synthase subunit HisH</fullName>
    </alternativeName>
    <alternativeName>
        <fullName evidence="10">ImGP synthase subunit HisH</fullName>
        <shortName evidence="10">IGPS subunit HisH</shortName>
    </alternativeName>
</protein>
<feature type="domain" description="Glutamine amidotransferase" evidence="12">
    <location>
        <begin position="40"/>
        <end position="190"/>
    </location>
</feature>
<evidence type="ECO:0000259" key="12">
    <source>
        <dbReference type="Pfam" id="PF00117"/>
    </source>
</evidence>
<feature type="active site" description="Nucleophile" evidence="10 11">
    <location>
        <position position="77"/>
    </location>
</feature>
<evidence type="ECO:0000256" key="9">
    <source>
        <dbReference type="ARBA" id="ARBA00049534"/>
    </source>
</evidence>
<evidence type="ECO:0000313" key="13">
    <source>
        <dbReference type="EMBL" id="TXC64140.1"/>
    </source>
</evidence>
<dbReference type="InterPro" id="IPR010139">
    <property type="entry name" value="Imidazole-glycPsynth_HisH"/>
</dbReference>
<comment type="subcellular location">
    <subcellularLocation>
        <location evidence="10">Cytoplasm</location>
    </subcellularLocation>
</comment>
<evidence type="ECO:0000256" key="1">
    <source>
        <dbReference type="ARBA" id="ARBA00005091"/>
    </source>
</evidence>
<gene>
    <name evidence="10 13" type="primary">hisH</name>
    <name evidence="13" type="ORF">FRZ32_11010</name>
</gene>
<dbReference type="HAMAP" id="MF_00278">
    <property type="entry name" value="HisH"/>
    <property type="match status" value="1"/>
</dbReference>
<dbReference type="NCBIfam" id="TIGR01855">
    <property type="entry name" value="IMP_synth_hisH"/>
    <property type="match status" value="1"/>
</dbReference>
<dbReference type="Gene3D" id="3.40.50.880">
    <property type="match status" value="1"/>
</dbReference>
<dbReference type="GO" id="GO:0004359">
    <property type="term" value="F:glutaminase activity"/>
    <property type="evidence" value="ECO:0007669"/>
    <property type="project" value="UniProtKB-EC"/>
</dbReference>
<keyword evidence="5 10" id="KW-0315">Glutamine amidotransferase</keyword>
<evidence type="ECO:0000313" key="14">
    <source>
        <dbReference type="Proteomes" id="UP000321249"/>
    </source>
</evidence>
<evidence type="ECO:0000256" key="2">
    <source>
        <dbReference type="ARBA" id="ARBA00011152"/>
    </source>
</evidence>
<evidence type="ECO:0000256" key="11">
    <source>
        <dbReference type="PIRSR" id="PIRSR000495-1"/>
    </source>
</evidence>
<dbReference type="RefSeq" id="WP_147043546.1">
    <property type="nucleotide sequence ID" value="NZ_BAABIR010000001.1"/>
</dbReference>
<keyword evidence="10" id="KW-0963">Cytoplasm</keyword>
<evidence type="ECO:0000256" key="8">
    <source>
        <dbReference type="ARBA" id="ARBA00047838"/>
    </source>
</evidence>
<feature type="active site" evidence="10 11">
    <location>
        <position position="175"/>
    </location>
</feature>
<proteinExistence type="inferred from homology"/>
<dbReference type="PANTHER" id="PTHR42701:SF1">
    <property type="entry name" value="IMIDAZOLE GLYCEROL PHOSPHATE SYNTHASE SUBUNIT HISH"/>
    <property type="match status" value="1"/>
</dbReference>
<keyword evidence="14" id="KW-1185">Reference proteome</keyword>
<dbReference type="UniPathway" id="UPA00031">
    <property type="reaction ID" value="UER00010"/>
</dbReference>
<comment type="pathway">
    <text evidence="1 10">Amino-acid biosynthesis; L-histidine biosynthesis; L-histidine from 5-phospho-alpha-D-ribose 1-diphosphate: step 5/9.</text>
</comment>
<dbReference type="AlphaFoldDB" id="A0A5C6TVH8"/>
<dbReference type="SUPFAM" id="SSF52317">
    <property type="entry name" value="Class I glutamine amidotransferase-like"/>
    <property type="match status" value="1"/>
</dbReference>
<dbReference type="Proteomes" id="UP000321249">
    <property type="component" value="Unassembled WGS sequence"/>
</dbReference>
<dbReference type="PROSITE" id="PS51273">
    <property type="entry name" value="GATASE_TYPE_1"/>
    <property type="match status" value="1"/>
</dbReference>
<evidence type="ECO:0000256" key="5">
    <source>
        <dbReference type="ARBA" id="ARBA00022962"/>
    </source>
</evidence>
<comment type="catalytic activity">
    <reaction evidence="9 10">
        <text>L-glutamine + H2O = L-glutamate + NH4(+)</text>
        <dbReference type="Rhea" id="RHEA:15889"/>
        <dbReference type="ChEBI" id="CHEBI:15377"/>
        <dbReference type="ChEBI" id="CHEBI:28938"/>
        <dbReference type="ChEBI" id="CHEBI:29985"/>
        <dbReference type="ChEBI" id="CHEBI:58359"/>
        <dbReference type="EC" id="3.5.1.2"/>
    </reaction>
</comment>
<keyword evidence="7 10" id="KW-0456">Lyase</keyword>
<dbReference type="EC" id="4.3.2.10" evidence="10"/>
<dbReference type="PIRSF" id="PIRSF000495">
    <property type="entry name" value="Amidotransf_hisH"/>
    <property type="match status" value="1"/>
</dbReference>
<keyword evidence="3 10" id="KW-0028">Amino-acid biosynthesis</keyword>
<dbReference type="InterPro" id="IPR017926">
    <property type="entry name" value="GATASE"/>
</dbReference>
<comment type="subunit">
    <text evidence="2 10">Heterodimer of HisH and HisF.</text>
</comment>
<feature type="active site" evidence="10 11">
    <location>
        <position position="177"/>
    </location>
</feature>
<reference evidence="13 14" key="1">
    <citation type="journal article" date="2015" name="J. Microbiol.">
        <title>Sphingosinicella ginsenosidimutans sp. nov., with ginsenoside converting activity.</title>
        <authorList>
            <person name="Kim J.K."/>
            <person name="Kang M.S."/>
            <person name="Park S.C."/>
            <person name="Kim K.M."/>
            <person name="Choi K."/>
            <person name="Yoon M.H."/>
            <person name="Im W.T."/>
        </authorList>
    </citation>
    <scope>NUCLEOTIDE SEQUENCE [LARGE SCALE GENOMIC DNA]</scope>
    <source>
        <strain evidence="13 14">BS-11</strain>
    </source>
</reference>
<dbReference type="Pfam" id="PF00117">
    <property type="entry name" value="GATase"/>
    <property type="match status" value="1"/>
</dbReference>